<reference evidence="1" key="1">
    <citation type="journal article" date="2019" name="Environ. Microbiol.">
        <title>Fungal ecological strategies reflected in gene transcription - a case study of two litter decomposers.</title>
        <authorList>
            <person name="Barbi F."/>
            <person name="Kohler A."/>
            <person name="Barry K."/>
            <person name="Baskaran P."/>
            <person name="Daum C."/>
            <person name="Fauchery L."/>
            <person name="Ihrmark K."/>
            <person name="Kuo A."/>
            <person name="LaButti K."/>
            <person name="Lipzen A."/>
            <person name="Morin E."/>
            <person name="Grigoriev I.V."/>
            <person name="Henrissat B."/>
            <person name="Lindahl B."/>
            <person name="Martin F."/>
        </authorList>
    </citation>
    <scope>NUCLEOTIDE SEQUENCE</scope>
    <source>
        <strain evidence="1">JB14</strain>
    </source>
</reference>
<dbReference type="AlphaFoldDB" id="A0A6A4GA69"/>
<gene>
    <name evidence="1" type="ORF">BT96DRAFT_1027675</name>
</gene>
<sequence>MSASSITWDNRVVWRNGKSVMFTLPNAWDKGEMFHVGMLGPFPTDHNFYGSSPEITFEDAMLPPNNFQGEISGGYINVYSSLSLKDCHAWLQGRLGESSREYKVKVDRIGRPFLLPFRSPVCQACHGLHSDLIRPELIHPFHCPFVPEDVL</sequence>
<organism evidence="1 2">
    <name type="scientific">Gymnopus androsaceus JB14</name>
    <dbReference type="NCBI Taxonomy" id="1447944"/>
    <lineage>
        <taxon>Eukaryota</taxon>
        <taxon>Fungi</taxon>
        <taxon>Dikarya</taxon>
        <taxon>Basidiomycota</taxon>
        <taxon>Agaricomycotina</taxon>
        <taxon>Agaricomycetes</taxon>
        <taxon>Agaricomycetidae</taxon>
        <taxon>Agaricales</taxon>
        <taxon>Marasmiineae</taxon>
        <taxon>Omphalotaceae</taxon>
        <taxon>Gymnopus</taxon>
    </lineage>
</organism>
<evidence type="ECO:0000313" key="1">
    <source>
        <dbReference type="EMBL" id="KAE9382372.1"/>
    </source>
</evidence>
<name>A0A6A4GA69_9AGAR</name>
<dbReference type="EMBL" id="ML771665">
    <property type="protein sequence ID" value="KAE9382372.1"/>
    <property type="molecule type" value="Genomic_DNA"/>
</dbReference>
<accession>A0A6A4GA69</accession>
<protein>
    <submittedName>
        <fullName evidence="1">Uncharacterized protein</fullName>
    </submittedName>
</protein>
<proteinExistence type="predicted"/>
<evidence type="ECO:0000313" key="2">
    <source>
        <dbReference type="Proteomes" id="UP000799118"/>
    </source>
</evidence>
<dbReference type="Proteomes" id="UP000799118">
    <property type="component" value="Unassembled WGS sequence"/>
</dbReference>
<keyword evidence="2" id="KW-1185">Reference proteome</keyword>